<name>A0A9D4NY49_DERFA</name>
<dbReference type="GO" id="GO:0046872">
    <property type="term" value="F:metal ion binding"/>
    <property type="evidence" value="ECO:0007669"/>
    <property type="project" value="UniProtKB-KW"/>
</dbReference>
<feature type="active site" description="Nucleophile" evidence="4">
    <location>
        <position position="188"/>
    </location>
</feature>
<dbReference type="SUPFAM" id="SSF53474">
    <property type="entry name" value="alpha/beta-Hydrolases"/>
    <property type="match status" value="1"/>
</dbReference>
<dbReference type="Gene3D" id="3.40.50.1820">
    <property type="entry name" value="alpha/beta hydrolase"/>
    <property type="match status" value="1"/>
</dbReference>
<reference evidence="9" key="1">
    <citation type="submission" date="2020-06" db="EMBL/GenBank/DDBJ databases">
        <authorList>
            <person name="Ji K."/>
            <person name="Li J."/>
        </authorList>
    </citation>
    <scope>NUCLEOTIDE SEQUENCE</scope>
    <source>
        <strain evidence="9">JKM2019</strain>
        <tissue evidence="9">Whole body</tissue>
    </source>
</reference>
<proteinExistence type="inferred from homology"/>
<evidence type="ECO:0000256" key="3">
    <source>
        <dbReference type="ARBA" id="ARBA00022525"/>
    </source>
</evidence>
<evidence type="ECO:0000256" key="5">
    <source>
        <dbReference type="PIRSR" id="PIRSR000865-2"/>
    </source>
</evidence>
<dbReference type="InterPro" id="IPR029058">
    <property type="entry name" value="AB_hydrolase_fold"/>
</dbReference>
<comment type="similarity">
    <text evidence="2 6">Belongs to the AB hydrolase superfamily. Lipase family.</text>
</comment>
<reference evidence="9" key="2">
    <citation type="journal article" date="2021" name="World Allergy Organ. J.">
        <title>Chromosome-level assembly of Dermatophagoides farinae genome and transcriptome reveals two novel allergens Der f 37 and Der f 39.</title>
        <authorList>
            <person name="Chen J."/>
            <person name="Cai Z."/>
            <person name="Fan D."/>
            <person name="Hu J."/>
            <person name="Hou Y."/>
            <person name="He Y."/>
            <person name="Zhang Z."/>
            <person name="Zhao Z."/>
            <person name="Gao P."/>
            <person name="Hu W."/>
            <person name="Sun J."/>
            <person name="Li J."/>
            <person name="Ji K."/>
        </authorList>
    </citation>
    <scope>NUCLEOTIDE SEQUENCE</scope>
    <source>
        <strain evidence="9">JKM2019</strain>
    </source>
</reference>
<feature type="binding site" evidence="5">
    <location>
        <position position="232"/>
    </location>
    <ligand>
        <name>Ca(2+)</name>
        <dbReference type="ChEBI" id="CHEBI:29108"/>
    </ligand>
</feature>
<evidence type="ECO:0000256" key="1">
    <source>
        <dbReference type="ARBA" id="ARBA00004613"/>
    </source>
</evidence>
<evidence type="ECO:0000256" key="2">
    <source>
        <dbReference type="ARBA" id="ARBA00010701"/>
    </source>
</evidence>
<protein>
    <recommendedName>
        <fullName evidence="8">Lipase domain-containing protein</fullName>
    </recommendedName>
</protein>
<keyword evidence="3" id="KW-0964">Secreted</keyword>
<dbReference type="InterPro" id="IPR000734">
    <property type="entry name" value="TAG_lipase"/>
</dbReference>
<dbReference type="PANTHER" id="PTHR11610">
    <property type="entry name" value="LIPASE"/>
    <property type="match status" value="1"/>
</dbReference>
<evidence type="ECO:0000313" key="9">
    <source>
        <dbReference type="EMBL" id="KAH7640546.1"/>
    </source>
</evidence>
<sequence length="541" mass="61748">MLQNMSLLTFVLFILIIHVCSTIPEDTGPVCFGEYGCFNKSEIHKDWPSKNQIGHYPESPEKQNVTFNLFSCQDRYNPTVLRYDVIENEIRNMNYEPRNRTIVIIHGYTDFYNQFNWMGNLKDHVLSMKSCDLNIIIVDWSRGSKTSPNYLQAAANVRVVGAVVASFINRLNQVYQTTNDHFTIIGHSLGAQAAGFTGKRLRQPKARLIIGLDPAGPAFSDVSVENRLNLNDAQLVLSVHTNGGINVLDGLGILTPVGHYSFVPNGGENQPGCEPVHGIPGVLINGLAEGLSDAIACSHRRAYLLMTYEEQMFDNFETNAYRCDNYTDFEAGKCGICRDGSDDCKPFGRWFDYWQRQKPSRESTSPIVYFVDTRNEMPYSYFFYQIRVKTGNNFDSYNGRLEMNLTGSLRNDFAENINMEHRFEPNQQYTYLHKSFKSLGRIIRIDAQLQDKVEQKSGIKKLIGNAVGKKKEQNIIVDEIQINYMNGYTESKRRQLSAIMRKPNTIITANEIIMAFSFNDCLLFVIDCQPTMMNILYMQYT</sequence>
<feature type="active site" description="Charge relay system" evidence="4">
    <location>
        <position position="213"/>
    </location>
</feature>
<dbReference type="PIRSF" id="PIRSF000865">
    <property type="entry name" value="Lipoprotein_lipase_LIPH"/>
    <property type="match status" value="1"/>
</dbReference>
<dbReference type="EMBL" id="SDOV01000005">
    <property type="protein sequence ID" value="KAH7640546.1"/>
    <property type="molecule type" value="Genomic_DNA"/>
</dbReference>
<dbReference type="PRINTS" id="PR00821">
    <property type="entry name" value="TAGLIPASE"/>
</dbReference>
<organism evidence="9">
    <name type="scientific">Dermatophagoides farinae</name>
    <name type="common">American house dust mite</name>
    <dbReference type="NCBI Taxonomy" id="6954"/>
    <lineage>
        <taxon>Eukaryota</taxon>
        <taxon>Metazoa</taxon>
        <taxon>Ecdysozoa</taxon>
        <taxon>Arthropoda</taxon>
        <taxon>Chelicerata</taxon>
        <taxon>Arachnida</taxon>
        <taxon>Acari</taxon>
        <taxon>Acariformes</taxon>
        <taxon>Sarcoptiformes</taxon>
        <taxon>Astigmata</taxon>
        <taxon>Psoroptidia</taxon>
        <taxon>Analgoidea</taxon>
        <taxon>Pyroglyphidae</taxon>
        <taxon>Dermatophagoidinae</taxon>
        <taxon>Dermatophagoides</taxon>
    </lineage>
</organism>
<accession>A0A9D4NY49</accession>
<comment type="subcellular location">
    <subcellularLocation>
        <location evidence="1">Secreted</location>
    </subcellularLocation>
</comment>
<keyword evidence="5" id="KW-0106">Calcium</keyword>
<dbReference type="GO" id="GO:0052689">
    <property type="term" value="F:carboxylic ester hydrolase activity"/>
    <property type="evidence" value="ECO:0007669"/>
    <property type="project" value="InterPro"/>
</dbReference>
<dbReference type="InterPro" id="IPR016272">
    <property type="entry name" value="Lipase_LIPH"/>
</dbReference>
<feature type="binding site" evidence="5">
    <location>
        <position position="227"/>
    </location>
    <ligand>
        <name>Ca(2+)</name>
        <dbReference type="ChEBI" id="CHEBI:29108"/>
    </ligand>
</feature>
<feature type="signal peptide" evidence="7">
    <location>
        <begin position="1"/>
        <end position="22"/>
    </location>
</feature>
<evidence type="ECO:0000256" key="4">
    <source>
        <dbReference type="PIRSR" id="PIRSR000865-1"/>
    </source>
</evidence>
<evidence type="ECO:0000259" key="8">
    <source>
        <dbReference type="Pfam" id="PF00151"/>
    </source>
</evidence>
<dbReference type="GO" id="GO:0016042">
    <property type="term" value="P:lipid catabolic process"/>
    <property type="evidence" value="ECO:0007669"/>
    <property type="project" value="TreeGrafter"/>
</dbReference>
<keyword evidence="7" id="KW-0732">Signal</keyword>
<feature type="chain" id="PRO_5038593301" description="Lipase domain-containing protein" evidence="7">
    <location>
        <begin position="23"/>
        <end position="541"/>
    </location>
</feature>
<dbReference type="GO" id="GO:0005615">
    <property type="term" value="C:extracellular space"/>
    <property type="evidence" value="ECO:0007669"/>
    <property type="project" value="TreeGrafter"/>
</dbReference>
<comment type="caution">
    <text evidence="9">The sequence shown here is derived from an EMBL/GenBank/DDBJ whole genome shotgun (WGS) entry which is preliminary data.</text>
</comment>
<feature type="active site" description="Charge relay system" evidence="4">
    <location>
        <position position="299"/>
    </location>
</feature>
<dbReference type="GO" id="GO:0016298">
    <property type="term" value="F:lipase activity"/>
    <property type="evidence" value="ECO:0007669"/>
    <property type="project" value="InterPro"/>
</dbReference>
<feature type="domain" description="Lipase" evidence="8">
    <location>
        <begin position="30"/>
        <end position="379"/>
    </location>
</feature>
<dbReference type="Proteomes" id="UP000828236">
    <property type="component" value="Unassembled WGS sequence"/>
</dbReference>
<dbReference type="InterPro" id="IPR013818">
    <property type="entry name" value="Lipase"/>
</dbReference>
<dbReference type="Pfam" id="PF00151">
    <property type="entry name" value="Lipase"/>
    <property type="match status" value="1"/>
</dbReference>
<dbReference type="AlphaFoldDB" id="A0A9D4NY49"/>
<keyword evidence="5" id="KW-0479">Metal-binding</keyword>
<evidence type="ECO:0000256" key="7">
    <source>
        <dbReference type="SAM" id="SignalP"/>
    </source>
</evidence>
<gene>
    <name evidence="9" type="ORF">HUG17_8013</name>
</gene>
<evidence type="ECO:0000256" key="6">
    <source>
        <dbReference type="RuleBase" id="RU004262"/>
    </source>
</evidence>